<protein>
    <submittedName>
        <fullName evidence="2">Uncharacterized protein</fullName>
    </submittedName>
</protein>
<name>A0ABS8VEL2_DATST</name>
<accession>A0ABS8VEL2</accession>
<reference evidence="2 3" key="1">
    <citation type="journal article" date="2021" name="BMC Genomics">
        <title>Datura genome reveals duplications of psychoactive alkaloid biosynthetic genes and high mutation rate following tissue culture.</title>
        <authorList>
            <person name="Rajewski A."/>
            <person name="Carter-House D."/>
            <person name="Stajich J."/>
            <person name="Litt A."/>
        </authorList>
    </citation>
    <scope>NUCLEOTIDE SEQUENCE [LARGE SCALE GENOMIC DNA]</scope>
    <source>
        <strain evidence="2">AR-01</strain>
    </source>
</reference>
<dbReference type="Proteomes" id="UP000823775">
    <property type="component" value="Unassembled WGS sequence"/>
</dbReference>
<gene>
    <name evidence="2" type="ORF">HAX54_033999</name>
</gene>
<feature type="compositionally biased region" description="Polar residues" evidence="1">
    <location>
        <begin position="106"/>
        <end position="118"/>
    </location>
</feature>
<evidence type="ECO:0000313" key="3">
    <source>
        <dbReference type="Proteomes" id="UP000823775"/>
    </source>
</evidence>
<feature type="region of interest" description="Disordered" evidence="1">
    <location>
        <begin position="31"/>
        <end position="81"/>
    </location>
</feature>
<dbReference type="EMBL" id="JACEIK010004375">
    <property type="protein sequence ID" value="MCD9645231.1"/>
    <property type="molecule type" value="Genomic_DNA"/>
</dbReference>
<feature type="compositionally biased region" description="Basic residues" evidence="1">
    <location>
        <begin position="218"/>
        <end position="235"/>
    </location>
</feature>
<feature type="compositionally biased region" description="Basic and acidic residues" evidence="1">
    <location>
        <begin position="33"/>
        <end position="72"/>
    </location>
</feature>
<evidence type="ECO:0000256" key="1">
    <source>
        <dbReference type="SAM" id="MobiDB-lite"/>
    </source>
</evidence>
<organism evidence="2 3">
    <name type="scientific">Datura stramonium</name>
    <name type="common">Jimsonweed</name>
    <name type="synonym">Common thornapple</name>
    <dbReference type="NCBI Taxonomy" id="4076"/>
    <lineage>
        <taxon>Eukaryota</taxon>
        <taxon>Viridiplantae</taxon>
        <taxon>Streptophyta</taxon>
        <taxon>Embryophyta</taxon>
        <taxon>Tracheophyta</taxon>
        <taxon>Spermatophyta</taxon>
        <taxon>Magnoliopsida</taxon>
        <taxon>eudicotyledons</taxon>
        <taxon>Gunneridae</taxon>
        <taxon>Pentapetalae</taxon>
        <taxon>asterids</taxon>
        <taxon>lamiids</taxon>
        <taxon>Solanales</taxon>
        <taxon>Solanaceae</taxon>
        <taxon>Solanoideae</taxon>
        <taxon>Datureae</taxon>
        <taxon>Datura</taxon>
    </lineage>
</organism>
<proteinExistence type="predicted"/>
<keyword evidence="3" id="KW-1185">Reference proteome</keyword>
<comment type="caution">
    <text evidence="2">The sequence shown here is derived from an EMBL/GenBank/DDBJ whole genome shotgun (WGS) entry which is preliminary data.</text>
</comment>
<feature type="compositionally biased region" description="Acidic residues" evidence="1">
    <location>
        <begin position="241"/>
        <end position="253"/>
    </location>
</feature>
<feature type="region of interest" description="Disordered" evidence="1">
    <location>
        <begin position="106"/>
        <end position="178"/>
    </location>
</feature>
<evidence type="ECO:0000313" key="2">
    <source>
        <dbReference type="EMBL" id="MCD9645231.1"/>
    </source>
</evidence>
<sequence>MMSNADTLNDEELEEFWQTQRDALDSELLEGSVKVDEESEKNLSKAPRQEGNHVPIDDERENISSKDQKERISSGYIPEEGPGGAGIHTWWMWKCKRLARQMIGTHDSNSEASPNLPSSPKWDRTPGALNILNNSITSEDSEDERPLSWKGKSNQNIKTEKLEAKGGGGAGGSSTRYYFNQEDEGHDKAINDDVVVGVMFQRSKVSRNKEDTSNGSKTVKRSSKRKVVVAPKKRKQWEVYTEAEEEEDAEGDDLALPQRRKPTQS</sequence>
<feature type="region of interest" description="Disordered" evidence="1">
    <location>
        <begin position="201"/>
        <end position="265"/>
    </location>
</feature>